<feature type="transmembrane region" description="Helical" evidence="7">
    <location>
        <begin position="432"/>
        <end position="452"/>
    </location>
</feature>
<keyword evidence="3" id="KW-1003">Cell membrane</keyword>
<proteinExistence type="predicted"/>
<gene>
    <name evidence="9" type="ORF">J2S55_001137</name>
</gene>
<evidence type="ECO:0000256" key="1">
    <source>
        <dbReference type="ARBA" id="ARBA00004651"/>
    </source>
</evidence>
<protein>
    <submittedName>
        <fullName evidence="9">MFS family permease</fullName>
    </submittedName>
</protein>
<dbReference type="Proteomes" id="UP001230426">
    <property type="component" value="Unassembled WGS sequence"/>
</dbReference>
<feature type="transmembrane region" description="Helical" evidence="7">
    <location>
        <begin position="17"/>
        <end position="40"/>
    </location>
</feature>
<feature type="transmembrane region" description="Helical" evidence="7">
    <location>
        <begin position="333"/>
        <end position="355"/>
    </location>
</feature>
<accession>A0ABT9QY13</accession>
<organism evidence="9 10">
    <name type="scientific">Streptosporangium brasiliense</name>
    <dbReference type="NCBI Taxonomy" id="47480"/>
    <lineage>
        <taxon>Bacteria</taxon>
        <taxon>Bacillati</taxon>
        <taxon>Actinomycetota</taxon>
        <taxon>Actinomycetes</taxon>
        <taxon>Streptosporangiales</taxon>
        <taxon>Streptosporangiaceae</taxon>
        <taxon>Streptosporangium</taxon>
    </lineage>
</organism>
<evidence type="ECO:0000256" key="4">
    <source>
        <dbReference type="ARBA" id="ARBA00022692"/>
    </source>
</evidence>
<feature type="transmembrane region" description="Helical" evidence="7">
    <location>
        <begin position="84"/>
        <end position="102"/>
    </location>
</feature>
<keyword evidence="5 7" id="KW-1133">Transmembrane helix</keyword>
<feature type="transmembrane region" description="Helical" evidence="7">
    <location>
        <begin position="409"/>
        <end position="426"/>
    </location>
</feature>
<dbReference type="CDD" id="cd17321">
    <property type="entry name" value="MFS_MMR_MDR_like"/>
    <property type="match status" value="1"/>
</dbReference>
<feature type="domain" description="Major facilitator superfamily (MFS) profile" evidence="8">
    <location>
        <begin position="18"/>
        <end position="458"/>
    </location>
</feature>
<dbReference type="PROSITE" id="PS50850">
    <property type="entry name" value="MFS"/>
    <property type="match status" value="1"/>
</dbReference>
<dbReference type="EMBL" id="JAUSRB010000001">
    <property type="protein sequence ID" value="MDP9861878.1"/>
    <property type="molecule type" value="Genomic_DNA"/>
</dbReference>
<feature type="transmembrane region" description="Helical" evidence="7">
    <location>
        <begin position="274"/>
        <end position="294"/>
    </location>
</feature>
<dbReference type="InterPro" id="IPR036259">
    <property type="entry name" value="MFS_trans_sf"/>
</dbReference>
<feature type="transmembrane region" description="Helical" evidence="7">
    <location>
        <begin position="52"/>
        <end position="72"/>
    </location>
</feature>
<keyword evidence="6 7" id="KW-0472">Membrane</keyword>
<dbReference type="PRINTS" id="PR01036">
    <property type="entry name" value="TCRTETB"/>
</dbReference>
<evidence type="ECO:0000259" key="8">
    <source>
        <dbReference type="PROSITE" id="PS50850"/>
    </source>
</evidence>
<keyword evidence="2" id="KW-0813">Transport</keyword>
<feature type="transmembrane region" description="Helical" evidence="7">
    <location>
        <begin position="306"/>
        <end position="326"/>
    </location>
</feature>
<dbReference type="InterPro" id="IPR020846">
    <property type="entry name" value="MFS_dom"/>
</dbReference>
<evidence type="ECO:0000313" key="9">
    <source>
        <dbReference type="EMBL" id="MDP9861878.1"/>
    </source>
</evidence>
<keyword evidence="10" id="KW-1185">Reference proteome</keyword>
<keyword evidence="4 7" id="KW-0812">Transmembrane</keyword>
<dbReference type="Gene3D" id="1.20.1720.10">
    <property type="entry name" value="Multidrug resistance protein D"/>
    <property type="match status" value="1"/>
</dbReference>
<sequence>MNNAPTSTDPATVRSPAALAVLSVAQFLIALDYSIVYVALPSLARDLHLTPAVAQWVVSAYAVLFAGFLMVGGRLTDRVGARRLLIVAVTLFGAASVVGGAAQDGTALLLARGAQGFCTALLQPAVLGLIGTTFPAGPSRSRALAVWGAVGASGLAVGVVLGGLLTTVSWRLTFFINVPLTLLCALGAARWFGRAHDRDRTDRIPVLASVLGTGAMLCLVVGLTLSADQGWDSAPALVSLGLALLLSLGFALNENRPRGVLIEPVLRRTRSLRTGAAATALYMASVGSEFYLVTLLLQSTKGYPPLQAGLAFLPLAVMVTVGSMAAGRAVRRFSAPAVLAGGFGTAAAGLGWLSFALHGDSYVADLLGGLIASGFGHGVIYTSMFVIGTRDVPSEHQGTAGALLTTSQYLSAAVTVAVLTLVLGASPDDGSFRAAFLITTAAAAAGAVLAAVRRRRLAPSGR</sequence>
<feature type="transmembrane region" description="Helical" evidence="7">
    <location>
        <begin position="114"/>
        <end position="132"/>
    </location>
</feature>
<dbReference type="Pfam" id="PF07690">
    <property type="entry name" value="MFS_1"/>
    <property type="match status" value="2"/>
</dbReference>
<name>A0ABT9QY13_9ACTN</name>
<dbReference type="SUPFAM" id="SSF103473">
    <property type="entry name" value="MFS general substrate transporter"/>
    <property type="match status" value="1"/>
</dbReference>
<feature type="transmembrane region" description="Helical" evidence="7">
    <location>
        <begin position="144"/>
        <end position="166"/>
    </location>
</feature>
<dbReference type="Gene3D" id="1.20.1250.20">
    <property type="entry name" value="MFS general substrate transporter like domains"/>
    <property type="match status" value="1"/>
</dbReference>
<evidence type="ECO:0000256" key="2">
    <source>
        <dbReference type="ARBA" id="ARBA00022448"/>
    </source>
</evidence>
<dbReference type="PANTHER" id="PTHR42718:SF46">
    <property type="entry name" value="BLR6921 PROTEIN"/>
    <property type="match status" value="1"/>
</dbReference>
<feature type="transmembrane region" description="Helical" evidence="7">
    <location>
        <begin position="233"/>
        <end position="253"/>
    </location>
</feature>
<dbReference type="InterPro" id="IPR011701">
    <property type="entry name" value="MFS"/>
</dbReference>
<evidence type="ECO:0000256" key="3">
    <source>
        <dbReference type="ARBA" id="ARBA00022475"/>
    </source>
</evidence>
<evidence type="ECO:0000256" key="7">
    <source>
        <dbReference type="SAM" id="Phobius"/>
    </source>
</evidence>
<evidence type="ECO:0000313" key="10">
    <source>
        <dbReference type="Proteomes" id="UP001230426"/>
    </source>
</evidence>
<comment type="subcellular location">
    <subcellularLocation>
        <location evidence="1">Cell membrane</location>
        <topology evidence="1">Multi-pass membrane protein</topology>
    </subcellularLocation>
</comment>
<feature type="transmembrane region" description="Helical" evidence="7">
    <location>
        <begin position="367"/>
        <end position="388"/>
    </location>
</feature>
<feature type="transmembrane region" description="Helical" evidence="7">
    <location>
        <begin position="172"/>
        <end position="192"/>
    </location>
</feature>
<dbReference type="RefSeq" id="WP_306857791.1">
    <property type="nucleotide sequence ID" value="NZ_JAUSRB010000001.1"/>
</dbReference>
<evidence type="ECO:0000256" key="5">
    <source>
        <dbReference type="ARBA" id="ARBA00022989"/>
    </source>
</evidence>
<reference evidence="9 10" key="1">
    <citation type="submission" date="2023-07" db="EMBL/GenBank/DDBJ databases">
        <title>Sequencing the genomes of 1000 actinobacteria strains.</title>
        <authorList>
            <person name="Klenk H.-P."/>
        </authorList>
    </citation>
    <scope>NUCLEOTIDE SEQUENCE [LARGE SCALE GENOMIC DNA]</scope>
    <source>
        <strain evidence="9 10">DSM 44109</strain>
    </source>
</reference>
<comment type="caution">
    <text evidence="9">The sequence shown here is derived from an EMBL/GenBank/DDBJ whole genome shotgun (WGS) entry which is preliminary data.</text>
</comment>
<dbReference type="PANTHER" id="PTHR42718">
    <property type="entry name" value="MAJOR FACILITATOR SUPERFAMILY MULTIDRUG TRANSPORTER MFSC"/>
    <property type="match status" value="1"/>
</dbReference>
<evidence type="ECO:0000256" key="6">
    <source>
        <dbReference type="ARBA" id="ARBA00023136"/>
    </source>
</evidence>
<feature type="transmembrane region" description="Helical" evidence="7">
    <location>
        <begin position="204"/>
        <end position="227"/>
    </location>
</feature>